<dbReference type="Proteomes" id="UP000290244">
    <property type="component" value="Chromosome"/>
</dbReference>
<evidence type="ECO:0000313" key="3">
    <source>
        <dbReference type="EMBL" id="QBG34469.1"/>
    </source>
</evidence>
<dbReference type="NCBIfam" id="TIGR00847">
    <property type="entry name" value="ccoS"/>
    <property type="match status" value="1"/>
</dbReference>
<reference evidence="3 4" key="1">
    <citation type="submission" date="2018-12" db="EMBL/GenBank/DDBJ databases">
        <title>Complete genome of Litorilituus sediminis.</title>
        <authorList>
            <person name="Liu A."/>
            <person name="Rong J."/>
        </authorList>
    </citation>
    <scope>NUCLEOTIDE SEQUENCE [LARGE SCALE GENOMIC DNA]</scope>
    <source>
        <strain evidence="3 4">JCM 17549</strain>
    </source>
</reference>
<sequence length="75" mass="8662">MSIIYILIPIAILLTALGIYLFFWAVKSEQFDDLEKQGMSILFDDKKVDDKKGSENKQEQAEQTKDYGKEDNQSQ</sequence>
<evidence type="ECO:0000256" key="2">
    <source>
        <dbReference type="SAM" id="Phobius"/>
    </source>
</evidence>
<dbReference type="KEGG" id="lsd:EMK97_01310"/>
<dbReference type="Pfam" id="PF03597">
    <property type="entry name" value="FixS"/>
    <property type="match status" value="1"/>
</dbReference>
<dbReference type="OrthoDB" id="9802763at2"/>
<dbReference type="InterPro" id="IPR004714">
    <property type="entry name" value="Cyt_oxidase_maturation_cbb3"/>
</dbReference>
<gene>
    <name evidence="3" type="primary">ccoS</name>
    <name evidence="3" type="ORF">EMK97_01310</name>
</gene>
<feature type="region of interest" description="Disordered" evidence="1">
    <location>
        <begin position="49"/>
        <end position="75"/>
    </location>
</feature>
<keyword evidence="2" id="KW-0812">Transmembrane</keyword>
<proteinExistence type="predicted"/>
<keyword evidence="2" id="KW-1133">Transmembrane helix</keyword>
<accession>A0A4P6P3D0</accession>
<protein>
    <submittedName>
        <fullName evidence="3">Cbb3-type cytochrome oxidase assembly protein CcoS</fullName>
    </submittedName>
</protein>
<feature type="transmembrane region" description="Helical" evidence="2">
    <location>
        <begin position="6"/>
        <end position="26"/>
    </location>
</feature>
<name>A0A4P6P3D0_9GAMM</name>
<organism evidence="3 4">
    <name type="scientific">Litorilituus sediminis</name>
    <dbReference type="NCBI Taxonomy" id="718192"/>
    <lineage>
        <taxon>Bacteria</taxon>
        <taxon>Pseudomonadati</taxon>
        <taxon>Pseudomonadota</taxon>
        <taxon>Gammaproteobacteria</taxon>
        <taxon>Alteromonadales</taxon>
        <taxon>Colwelliaceae</taxon>
        <taxon>Litorilituus</taxon>
    </lineage>
</organism>
<keyword evidence="2" id="KW-0472">Membrane</keyword>
<evidence type="ECO:0000256" key="1">
    <source>
        <dbReference type="SAM" id="MobiDB-lite"/>
    </source>
</evidence>
<dbReference type="PANTHER" id="PTHR41532:SF1">
    <property type="entry name" value="FIXS PROTEIN"/>
    <property type="match status" value="1"/>
</dbReference>
<keyword evidence="4" id="KW-1185">Reference proteome</keyword>
<evidence type="ECO:0000313" key="4">
    <source>
        <dbReference type="Proteomes" id="UP000290244"/>
    </source>
</evidence>
<dbReference type="PANTHER" id="PTHR41532">
    <property type="entry name" value="FIXS PROTEIN"/>
    <property type="match status" value="1"/>
</dbReference>
<dbReference type="RefSeq" id="WP_130598705.1">
    <property type="nucleotide sequence ID" value="NZ_CP034759.1"/>
</dbReference>
<dbReference type="EMBL" id="CP034759">
    <property type="protein sequence ID" value="QBG34469.1"/>
    <property type="molecule type" value="Genomic_DNA"/>
</dbReference>
<dbReference type="AlphaFoldDB" id="A0A4P6P3D0"/>